<protein>
    <submittedName>
        <fullName evidence="1">Uncharacterized protein</fullName>
    </submittedName>
</protein>
<organism evidence="1">
    <name type="scientific">bioreactor metagenome</name>
    <dbReference type="NCBI Taxonomy" id="1076179"/>
    <lineage>
        <taxon>unclassified sequences</taxon>
        <taxon>metagenomes</taxon>
        <taxon>ecological metagenomes</taxon>
    </lineage>
</organism>
<dbReference type="EMBL" id="VSSQ01126763">
    <property type="protein sequence ID" value="MPN56439.1"/>
    <property type="molecule type" value="Genomic_DNA"/>
</dbReference>
<proteinExistence type="predicted"/>
<gene>
    <name evidence="1" type="ORF">SDC9_204128</name>
</gene>
<reference evidence="1" key="1">
    <citation type="submission" date="2019-08" db="EMBL/GenBank/DDBJ databases">
        <authorList>
            <person name="Kucharzyk K."/>
            <person name="Murdoch R.W."/>
            <person name="Higgins S."/>
            <person name="Loffler F."/>
        </authorList>
    </citation>
    <scope>NUCLEOTIDE SEQUENCE</scope>
</reference>
<comment type="caution">
    <text evidence="1">The sequence shown here is derived from an EMBL/GenBank/DDBJ whole genome shotgun (WGS) entry which is preliminary data.</text>
</comment>
<dbReference type="AlphaFoldDB" id="A0A645J153"/>
<name>A0A645J153_9ZZZZ</name>
<accession>A0A645J153</accession>
<evidence type="ECO:0000313" key="1">
    <source>
        <dbReference type="EMBL" id="MPN56439.1"/>
    </source>
</evidence>
<sequence length="87" mass="10619">MSSIFLHFKKNFIYTFILMHKIRLLHDSSKINAIYVSLSHLSKKVFDMHYSYDIVYILFIYRNSRITFLNDFIYDITDIILNIYCKH</sequence>